<comment type="similarity">
    <text evidence="8">Belongs to the MGMT family.</text>
</comment>
<evidence type="ECO:0000256" key="8">
    <source>
        <dbReference type="HAMAP-Rule" id="MF_00772"/>
    </source>
</evidence>
<evidence type="ECO:0000256" key="2">
    <source>
        <dbReference type="ARBA" id="ARBA00022490"/>
    </source>
</evidence>
<comment type="function">
    <text evidence="8">Involved in the cellular defense against the biological effects of O6-methylguanine (O6-MeG) and O4-methylthymine (O4-MeT) in DNA. Repairs the methylated nucleobase in DNA by stoichiometrically transferring the methyl group to a cysteine residue in the enzyme. This is a suicide reaction: the enzyme is irreversibly inactivated.</text>
</comment>
<feature type="domain" description="Methylguanine DNA methyltransferase ribonuclease-like" evidence="10">
    <location>
        <begin position="30"/>
        <end position="100"/>
    </location>
</feature>
<dbReference type="EC" id="2.1.1.63" evidence="8"/>
<name>A0ABS5HGH4_9BACT</name>
<comment type="catalytic activity">
    <reaction evidence="7 8">
        <text>a 6-O-methyl-2'-deoxyguanosine in DNA + L-cysteinyl-[protein] = S-methyl-L-cysteinyl-[protein] + a 2'-deoxyguanosine in DNA</text>
        <dbReference type="Rhea" id="RHEA:24000"/>
        <dbReference type="Rhea" id="RHEA-COMP:10131"/>
        <dbReference type="Rhea" id="RHEA-COMP:10132"/>
        <dbReference type="Rhea" id="RHEA-COMP:11367"/>
        <dbReference type="Rhea" id="RHEA-COMP:11368"/>
        <dbReference type="ChEBI" id="CHEBI:29950"/>
        <dbReference type="ChEBI" id="CHEBI:82612"/>
        <dbReference type="ChEBI" id="CHEBI:85445"/>
        <dbReference type="ChEBI" id="CHEBI:85448"/>
        <dbReference type="EC" id="2.1.1.63"/>
    </reaction>
</comment>
<gene>
    <name evidence="11" type="ORF">KDD93_01310</name>
</gene>
<keyword evidence="12" id="KW-1185">Reference proteome</keyword>
<dbReference type="NCBIfam" id="TIGR00589">
    <property type="entry name" value="ogt"/>
    <property type="match status" value="1"/>
</dbReference>
<feature type="domain" description="Methylated-DNA-[protein]-cysteine S-methyltransferase DNA binding" evidence="9">
    <location>
        <begin position="106"/>
        <end position="190"/>
    </location>
</feature>
<dbReference type="HAMAP" id="MF_00772">
    <property type="entry name" value="OGT"/>
    <property type="match status" value="1"/>
</dbReference>
<evidence type="ECO:0000313" key="11">
    <source>
        <dbReference type="EMBL" id="MBR8463213.1"/>
    </source>
</evidence>
<dbReference type="PANTHER" id="PTHR10815">
    <property type="entry name" value="METHYLATED-DNA--PROTEIN-CYSTEINE METHYLTRANSFERASE"/>
    <property type="match status" value="1"/>
</dbReference>
<dbReference type="InterPro" id="IPR023546">
    <property type="entry name" value="MGMT"/>
</dbReference>
<evidence type="ECO:0000256" key="6">
    <source>
        <dbReference type="ARBA" id="ARBA00023204"/>
    </source>
</evidence>
<dbReference type="Gene3D" id="1.10.10.10">
    <property type="entry name" value="Winged helix-like DNA-binding domain superfamily/Winged helix DNA-binding domain"/>
    <property type="match status" value="1"/>
</dbReference>
<dbReference type="Gene3D" id="3.30.160.70">
    <property type="entry name" value="Methylated DNA-protein cysteine methyltransferase domain"/>
    <property type="match status" value="1"/>
</dbReference>
<sequence>MCNYLNAIKFIDFLSLFLYDLLKNKGDNVLYTSTYSSPLGEILLTSDNIGLTGLWINDNKFYTQNSTNEYRSKQTQEIVSAKRWLDVYFDGKVPSFTPPLHMTGSDFSLSVWQILLSIPYGKTTTYGEIARQIAKNRGISKMSAQAVGGAVGRNSIAIIIPCHRVIGTDGTLVGYTGGLDIKKRLLKLENSDKI</sequence>
<keyword evidence="5 8" id="KW-0227">DNA damage</keyword>
<dbReference type="PROSITE" id="PS00374">
    <property type="entry name" value="MGMT"/>
    <property type="match status" value="1"/>
</dbReference>
<dbReference type="PANTHER" id="PTHR10815:SF5">
    <property type="entry name" value="METHYLATED-DNA--PROTEIN-CYSTEINE METHYLTRANSFERASE"/>
    <property type="match status" value="1"/>
</dbReference>
<dbReference type="InterPro" id="IPR008332">
    <property type="entry name" value="MethylG_MeTrfase_N"/>
</dbReference>
<organism evidence="11 12">
    <name type="scientific">Campylobacter anatolicus</name>
    <dbReference type="NCBI Taxonomy" id="2829105"/>
    <lineage>
        <taxon>Bacteria</taxon>
        <taxon>Pseudomonadati</taxon>
        <taxon>Campylobacterota</taxon>
        <taxon>Epsilonproteobacteria</taxon>
        <taxon>Campylobacterales</taxon>
        <taxon>Campylobacteraceae</taxon>
        <taxon>Campylobacter</taxon>
    </lineage>
</organism>
<reference evidence="11 12" key="1">
    <citation type="submission" date="2021-04" db="EMBL/GenBank/DDBJ databases">
        <title>Molecular and phenotypic characterization and identification of bacterial isolates recovered from the Anatolian ground squirrels (Spermophilus xanthoprymnus) and which have the potential to form a new species in the Campylobacter genus.</title>
        <authorList>
            <person name="Aydin F."/>
            <person name="Abay S."/>
            <person name="Kayman T."/>
            <person name="Karakaya E."/>
            <person name="Mustak H.K."/>
            <person name="Mustak I.B."/>
            <person name="Bilgin N."/>
            <person name="Duzler A."/>
            <person name="Sahin O."/>
            <person name="Guran O."/>
            <person name="Saticioglu I.B."/>
        </authorList>
    </citation>
    <scope>NUCLEOTIDE SEQUENCE [LARGE SCALE GENOMIC DNA]</scope>
    <source>
        <strain evidence="12">faydin-G24</strain>
    </source>
</reference>
<dbReference type="Proteomes" id="UP000682951">
    <property type="component" value="Unassembled WGS sequence"/>
</dbReference>
<dbReference type="Pfam" id="PF02870">
    <property type="entry name" value="Methyltransf_1N"/>
    <property type="match status" value="1"/>
</dbReference>
<comment type="catalytic activity">
    <reaction evidence="1 8">
        <text>a 4-O-methyl-thymidine in DNA + L-cysteinyl-[protein] = a thymidine in DNA + S-methyl-L-cysteinyl-[protein]</text>
        <dbReference type="Rhea" id="RHEA:53428"/>
        <dbReference type="Rhea" id="RHEA-COMP:10131"/>
        <dbReference type="Rhea" id="RHEA-COMP:10132"/>
        <dbReference type="Rhea" id="RHEA-COMP:13555"/>
        <dbReference type="Rhea" id="RHEA-COMP:13556"/>
        <dbReference type="ChEBI" id="CHEBI:29950"/>
        <dbReference type="ChEBI" id="CHEBI:82612"/>
        <dbReference type="ChEBI" id="CHEBI:137386"/>
        <dbReference type="ChEBI" id="CHEBI:137387"/>
        <dbReference type="EC" id="2.1.1.63"/>
    </reaction>
</comment>
<dbReference type="Pfam" id="PF01035">
    <property type="entry name" value="DNA_binding_1"/>
    <property type="match status" value="1"/>
</dbReference>
<dbReference type="InterPro" id="IPR014048">
    <property type="entry name" value="MethylDNA_cys_MeTrfase_DNA-bd"/>
</dbReference>
<protein>
    <recommendedName>
        <fullName evidence="8">Methylated-DNA--protein-cysteine methyltransferase</fullName>
        <ecNumber evidence="8">2.1.1.63</ecNumber>
    </recommendedName>
    <alternativeName>
        <fullName evidence="8">6-O-methylguanine-DNA methyltransferase</fullName>
        <shortName evidence="8">MGMT</shortName>
    </alternativeName>
    <alternativeName>
        <fullName evidence="8">O-6-methylguanine-DNA-alkyltransferase</fullName>
    </alternativeName>
</protein>
<evidence type="ECO:0000259" key="9">
    <source>
        <dbReference type="Pfam" id="PF01035"/>
    </source>
</evidence>
<dbReference type="CDD" id="cd06445">
    <property type="entry name" value="ATase"/>
    <property type="match status" value="1"/>
</dbReference>
<evidence type="ECO:0000256" key="4">
    <source>
        <dbReference type="ARBA" id="ARBA00022679"/>
    </source>
</evidence>
<evidence type="ECO:0000313" key="12">
    <source>
        <dbReference type="Proteomes" id="UP000682951"/>
    </source>
</evidence>
<dbReference type="SUPFAM" id="SSF46767">
    <property type="entry name" value="Methylated DNA-protein cysteine methyltransferase, C-terminal domain"/>
    <property type="match status" value="1"/>
</dbReference>
<evidence type="ECO:0000256" key="1">
    <source>
        <dbReference type="ARBA" id="ARBA00001286"/>
    </source>
</evidence>
<dbReference type="InterPro" id="IPR001497">
    <property type="entry name" value="MethylDNA_cys_MeTrfase_AS"/>
</dbReference>
<evidence type="ECO:0000259" key="10">
    <source>
        <dbReference type="Pfam" id="PF02870"/>
    </source>
</evidence>
<keyword evidence="2 8" id="KW-0963">Cytoplasm</keyword>
<keyword evidence="6 8" id="KW-0234">DNA repair</keyword>
<comment type="subcellular location">
    <subcellularLocation>
        <location evidence="8">Cytoplasm</location>
    </subcellularLocation>
</comment>
<comment type="caution">
    <text evidence="11">The sequence shown here is derived from an EMBL/GenBank/DDBJ whole genome shotgun (WGS) entry which is preliminary data.</text>
</comment>
<evidence type="ECO:0000256" key="7">
    <source>
        <dbReference type="ARBA" id="ARBA00049348"/>
    </source>
</evidence>
<comment type="miscellaneous">
    <text evidence="8">This enzyme catalyzes only one turnover and therefore is not strictly catalytic. According to one definition, an enzyme is a biocatalyst that acts repeatedly and over many reaction cycles.</text>
</comment>
<evidence type="ECO:0000256" key="3">
    <source>
        <dbReference type="ARBA" id="ARBA00022603"/>
    </source>
</evidence>
<dbReference type="InterPro" id="IPR036631">
    <property type="entry name" value="MGMT_N_sf"/>
</dbReference>
<dbReference type="InterPro" id="IPR036217">
    <property type="entry name" value="MethylDNA_cys_MeTrfase_DNAb"/>
</dbReference>
<dbReference type="InterPro" id="IPR036388">
    <property type="entry name" value="WH-like_DNA-bd_sf"/>
</dbReference>
<keyword evidence="4 8" id="KW-0808">Transferase</keyword>
<feature type="active site" description="Nucleophile; methyl group acceptor" evidence="8">
    <location>
        <position position="162"/>
    </location>
</feature>
<accession>A0ABS5HGH4</accession>
<evidence type="ECO:0000256" key="5">
    <source>
        <dbReference type="ARBA" id="ARBA00022763"/>
    </source>
</evidence>
<dbReference type="EMBL" id="JAGSSW010000001">
    <property type="protein sequence ID" value="MBR8463213.1"/>
    <property type="molecule type" value="Genomic_DNA"/>
</dbReference>
<keyword evidence="3 8" id="KW-0489">Methyltransferase</keyword>
<dbReference type="SUPFAM" id="SSF53155">
    <property type="entry name" value="Methylated DNA-protein cysteine methyltransferase domain"/>
    <property type="match status" value="1"/>
</dbReference>
<proteinExistence type="inferred from homology"/>